<dbReference type="GO" id="GO:0016020">
    <property type="term" value="C:membrane"/>
    <property type="evidence" value="ECO:0007669"/>
    <property type="project" value="InterPro"/>
</dbReference>
<gene>
    <name evidence="3" type="ORF">C1I95_29065</name>
</gene>
<keyword evidence="4" id="KW-1185">Reference proteome</keyword>
<evidence type="ECO:0000256" key="2">
    <source>
        <dbReference type="SAM" id="Phobius"/>
    </source>
</evidence>
<feature type="transmembrane region" description="Helical" evidence="2">
    <location>
        <begin position="28"/>
        <end position="50"/>
    </location>
</feature>
<keyword evidence="2" id="KW-0472">Membrane</keyword>
<dbReference type="NCBIfam" id="NF008528">
    <property type="entry name" value="PRK11463.1-2"/>
    <property type="match status" value="1"/>
</dbReference>
<keyword evidence="2" id="KW-0812">Transmembrane</keyword>
<name>A0A2W2DBN4_9ACTN</name>
<dbReference type="PANTHER" id="PTHR35335:SF1">
    <property type="entry name" value="UPF0716 PROTEIN FXSA"/>
    <property type="match status" value="1"/>
</dbReference>
<reference evidence="3 4" key="1">
    <citation type="submission" date="2018-01" db="EMBL/GenBank/DDBJ databases">
        <title>Draft genome sequence of Jishengella sp. NA12.</title>
        <authorList>
            <person name="Sahin N."/>
            <person name="Ay H."/>
            <person name="Saygin H."/>
        </authorList>
    </citation>
    <scope>NUCLEOTIDE SEQUENCE [LARGE SCALE GENOMIC DNA]</scope>
    <source>
        <strain evidence="3 4">NA12</strain>
    </source>
</reference>
<sequence length="188" mass="19702">MRRALRFVPLALLVSVAAELAVFVMVGRAIGFGAATLLVFAASLLGLVLLRREGIRAWRGFRDAAQSGRPPGRQVTDGLVGLLGALLLATPGLLSGLVGLVLLVPPVRRLARGGMQRATERRVSSMAAGDLFGPRRVRVYRGAPQQPAGAPPQQPTVTTPQQPAGGPPQPVVDDGQAIEGEIVEPRNS</sequence>
<dbReference type="PANTHER" id="PTHR35335">
    <property type="entry name" value="UPF0716 PROTEIN FXSA"/>
    <property type="match status" value="1"/>
</dbReference>
<comment type="caution">
    <text evidence="3">The sequence shown here is derived from an EMBL/GenBank/DDBJ whole genome shotgun (WGS) entry which is preliminary data.</text>
</comment>
<dbReference type="EMBL" id="POTY01000270">
    <property type="protein sequence ID" value="PZG09416.1"/>
    <property type="molecule type" value="Genomic_DNA"/>
</dbReference>
<dbReference type="Proteomes" id="UP000248924">
    <property type="component" value="Unassembled WGS sequence"/>
</dbReference>
<feature type="compositionally biased region" description="Low complexity" evidence="1">
    <location>
        <begin position="155"/>
        <end position="164"/>
    </location>
</feature>
<proteinExistence type="predicted"/>
<accession>A0A2W2DBN4</accession>
<evidence type="ECO:0000256" key="1">
    <source>
        <dbReference type="SAM" id="MobiDB-lite"/>
    </source>
</evidence>
<evidence type="ECO:0000313" key="4">
    <source>
        <dbReference type="Proteomes" id="UP000248924"/>
    </source>
</evidence>
<dbReference type="AlphaFoldDB" id="A0A2W2DBN4"/>
<dbReference type="Pfam" id="PF04186">
    <property type="entry name" value="FxsA"/>
    <property type="match status" value="1"/>
</dbReference>
<keyword evidence="2" id="KW-1133">Transmembrane helix</keyword>
<feature type="region of interest" description="Disordered" evidence="1">
    <location>
        <begin position="141"/>
        <end position="188"/>
    </location>
</feature>
<protein>
    <submittedName>
        <fullName evidence="3">Exlusion protein FxsA</fullName>
    </submittedName>
</protein>
<dbReference type="OrthoDB" id="3400651at2"/>
<evidence type="ECO:0000313" key="3">
    <source>
        <dbReference type="EMBL" id="PZG09416.1"/>
    </source>
</evidence>
<dbReference type="RefSeq" id="WP_111218617.1">
    <property type="nucleotide sequence ID" value="NZ_POTY01000270.1"/>
</dbReference>
<feature type="transmembrane region" description="Helical" evidence="2">
    <location>
        <begin position="79"/>
        <end position="104"/>
    </location>
</feature>
<organism evidence="3 4">
    <name type="scientific">Micromonospora craterilacus</name>
    <dbReference type="NCBI Taxonomy" id="1655439"/>
    <lineage>
        <taxon>Bacteria</taxon>
        <taxon>Bacillati</taxon>
        <taxon>Actinomycetota</taxon>
        <taxon>Actinomycetes</taxon>
        <taxon>Micromonosporales</taxon>
        <taxon>Micromonosporaceae</taxon>
        <taxon>Micromonospora</taxon>
    </lineage>
</organism>
<dbReference type="InterPro" id="IPR007313">
    <property type="entry name" value="FxsA"/>
</dbReference>